<proteinExistence type="predicted"/>
<dbReference type="Proteomes" id="UP000664417">
    <property type="component" value="Unassembled WGS sequence"/>
</dbReference>
<sequence>MLFLLTLALLSQTPANPETPTAQAASAKLTALDQKLAAVTQQQKFLETQFGLGDAKLDTKIEKEMAKLERTVISWNSFVAIAHSLLVANLFCIIGAFWKAKTLLRKEMERKYRDDWKALETLIDKQNLQEKLVIETRILLLSSAVSSETKHRLRRWGMTLVATQDPDSFQTNPTPDAYDLILFDQVDAATVNKVMAAHPRVYCVAFSPERLLGLAYQDRINLANSPITLFTRILETARFRLHQIGEV</sequence>
<evidence type="ECO:0000256" key="1">
    <source>
        <dbReference type="SAM" id="Coils"/>
    </source>
</evidence>
<evidence type="ECO:0000313" key="3">
    <source>
        <dbReference type="EMBL" id="MBO1321960.1"/>
    </source>
</evidence>
<name>A0A8J7QGN4_9BACT</name>
<dbReference type="AlphaFoldDB" id="A0A8J7QGN4"/>
<gene>
    <name evidence="3" type="ORF">J3U88_25995</name>
</gene>
<keyword evidence="1" id="KW-0175">Coiled coil</keyword>
<protein>
    <submittedName>
        <fullName evidence="3">Uncharacterized protein</fullName>
    </submittedName>
</protein>
<evidence type="ECO:0000256" key="2">
    <source>
        <dbReference type="SAM" id="Phobius"/>
    </source>
</evidence>
<feature type="transmembrane region" description="Helical" evidence="2">
    <location>
        <begin position="73"/>
        <end position="98"/>
    </location>
</feature>
<dbReference type="RefSeq" id="WP_207861932.1">
    <property type="nucleotide sequence ID" value="NZ_JAFREP010000029.1"/>
</dbReference>
<feature type="coiled-coil region" evidence="1">
    <location>
        <begin position="22"/>
        <end position="49"/>
    </location>
</feature>
<keyword evidence="4" id="KW-1185">Reference proteome</keyword>
<comment type="caution">
    <text evidence="3">The sequence shown here is derived from an EMBL/GenBank/DDBJ whole genome shotgun (WGS) entry which is preliminary data.</text>
</comment>
<keyword evidence="2" id="KW-0472">Membrane</keyword>
<organism evidence="3 4">
    <name type="scientific">Acanthopleuribacter pedis</name>
    <dbReference type="NCBI Taxonomy" id="442870"/>
    <lineage>
        <taxon>Bacteria</taxon>
        <taxon>Pseudomonadati</taxon>
        <taxon>Acidobacteriota</taxon>
        <taxon>Holophagae</taxon>
        <taxon>Acanthopleuribacterales</taxon>
        <taxon>Acanthopleuribacteraceae</taxon>
        <taxon>Acanthopleuribacter</taxon>
    </lineage>
</organism>
<keyword evidence="2" id="KW-1133">Transmembrane helix</keyword>
<accession>A0A8J7QGN4</accession>
<dbReference type="EMBL" id="JAFREP010000029">
    <property type="protein sequence ID" value="MBO1321960.1"/>
    <property type="molecule type" value="Genomic_DNA"/>
</dbReference>
<keyword evidence="2" id="KW-0812">Transmembrane</keyword>
<evidence type="ECO:0000313" key="4">
    <source>
        <dbReference type="Proteomes" id="UP000664417"/>
    </source>
</evidence>
<reference evidence="3" key="1">
    <citation type="submission" date="2021-03" db="EMBL/GenBank/DDBJ databases">
        <authorList>
            <person name="Wang G."/>
        </authorList>
    </citation>
    <scope>NUCLEOTIDE SEQUENCE</scope>
    <source>
        <strain evidence="3">KCTC 12899</strain>
    </source>
</reference>